<dbReference type="AlphaFoldDB" id="A0A0G2G7F3"/>
<feature type="region of interest" description="Disordered" evidence="1">
    <location>
        <begin position="1"/>
        <end position="35"/>
    </location>
</feature>
<accession>A0A0G2G7F3</accession>
<feature type="compositionally biased region" description="Low complexity" evidence="1">
    <location>
        <begin position="1"/>
        <end position="19"/>
    </location>
</feature>
<evidence type="ECO:0000256" key="1">
    <source>
        <dbReference type="SAM" id="MobiDB-lite"/>
    </source>
</evidence>
<protein>
    <submittedName>
        <fullName evidence="2">Uncharacterized protein</fullName>
    </submittedName>
</protein>
<comment type="caution">
    <text evidence="2">The sequence shown here is derived from an EMBL/GenBank/DDBJ whole genome shotgun (WGS) entry which is preliminary data.</text>
</comment>
<evidence type="ECO:0000313" key="3">
    <source>
        <dbReference type="Proteomes" id="UP000034182"/>
    </source>
</evidence>
<proteinExistence type="predicted"/>
<dbReference type="Proteomes" id="UP000034182">
    <property type="component" value="Unassembled WGS sequence"/>
</dbReference>
<sequence length="215" mass="24182">MPKKYQPSYNKSSSNYSVNDRLNQLRREQAPRSAIDRRNELAESLTARPVHPAVRQILNLPEVAAPRPRRSLVHYTCKTLAKNWESLLEYEQHYLGTLPVQLKDILLSYLAAYGPEDGITLETLRILFLTDHELDDATGSDELVHLDLTGMVSKQFTLGEITKYITQVPGPKKDALADAMNNLSVDTEVADSWEDAEEAELPVLPKSSLNPRIDG</sequence>
<name>A0A0G2G7F3_9PEZI</name>
<reference evidence="2 3" key="2">
    <citation type="submission" date="2015-05" db="EMBL/GenBank/DDBJ databases">
        <title>Distinctive expansion of gene families associated with plant cell wall degradation and secondary metabolism in the genomes of grapevine trunk pathogens.</title>
        <authorList>
            <person name="Lawrence D.P."/>
            <person name="Travadon R."/>
            <person name="Rolshausen P.E."/>
            <person name="Baumgartner K."/>
        </authorList>
    </citation>
    <scope>NUCLEOTIDE SEQUENCE [LARGE SCALE GENOMIC DNA]</scope>
    <source>
        <strain evidence="2">DS831</strain>
    </source>
</reference>
<organism evidence="2 3">
    <name type="scientific">Diplodia seriata</name>
    <dbReference type="NCBI Taxonomy" id="420778"/>
    <lineage>
        <taxon>Eukaryota</taxon>
        <taxon>Fungi</taxon>
        <taxon>Dikarya</taxon>
        <taxon>Ascomycota</taxon>
        <taxon>Pezizomycotina</taxon>
        <taxon>Dothideomycetes</taxon>
        <taxon>Dothideomycetes incertae sedis</taxon>
        <taxon>Botryosphaeriales</taxon>
        <taxon>Botryosphaeriaceae</taxon>
        <taxon>Diplodia</taxon>
    </lineage>
</organism>
<evidence type="ECO:0000313" key="2">
    <source>
        <dbReference type="EMBL" id="KKY19653.1"/>
    </source>
</evidence>
<feature type="compositionally biased region" description="Basic and acidic residues" evidence="1">
    <location>
        <begin position="23"/>
        <end position="35"/>
    </location>
</feature>
<dbReference type="EMBL" id="LAQI01000111">
    <property type="protein sequence ID" value="KKY19653.1"/>
    <property type="molecule type" value="Genomic_DNA"/>
</dbReference>
<feature type="region of interest" description="Disordered" evidence="1">
    <location>
        <begin position="194"/>
        <end position="215"/>
    </location>
</feature>
<gene>
    <name evidence="2" type="ORF">UCDDS831_g05312</name>
</gene>
<reference evidence="2 3" key="1">
    <citation type="submission" date="2015-03" db="EMBL/GenBank/DDBJ databases">
        <authorList>
            <person name="Morales-Cruz A."/>
            <person name="Amrine K.C."/>
            <person name="Cantu D."/>
        </authorList>
    </citation>
    <scope>NUCLEOTIDE SEQUENCE [LARGE SCALE GENOMIC DNA]</scope>
    <source>
        <strain evidence="2">DS831</strain>
    </source>
</reference>